<keyword evidence="9" id="KW-0762">Sugar transport</keyword>
<dbReference type="InterPro" id="IPR000515">
    <property type="entry name" value="MetI-like"/>
</dbReference>
<dbReference type="EMBL" id="JACHHG010000002">
    <property type="protein sequence ID" value="MBB6097281.1"/>
    <property type="molecule type" value="Genomic_DNA"/>
</dbReference>
<keyword evidence="3" id="KW-1003">Cell membrane</keyword>
<dbReference type="PROSITE" id="PS50928">
    <property type="entry name" value="ABC_TM1"/>
    <property type="match status" value="1"/>
</dbReference>
<dbReference type="Proteomes" id="UP000569951">
    <property type="component" value="Unassembled WGS sequence"/>
</dbReference>
<dbReference type="RefSeq" id="WP_183984536.1">
    <property type="nucleotide sequence ID" value="NZ_JACHHG010000002.1"/>
</dbReference>
<evidence type="ECO:0000256" key="1">
    <source>
        <dbReference type="ARBA" id="ARBA00004651"/>
    </source>
</evidence>
<name>A0A841HUY1_9DEIO</name>
<keyword evidence="6 7" id="KW-0472">Membrane</keyword>
<dbReference type="Pfam" id="PF00528">
    <property type="entry name" value="BPD_transp_1"/>
    <property type="match status" value="1"/>
</dbReference>
<feature type="transmembrane region" description="Helical" evidence="7">
    <location>
        <begin position="195"/>
        <end position="214"/>
    </location>
</feature>
<gene>
    <name evidence="9" type="ORF">HNR42_000695</name>
</gene>
<protein>
    <submittedName>
        <fullName evidence="9">ABC-type sugar transport system permease subunit</fullName>
    </submittedName>
</protein>
<feature type="transmembrane region" description="Helical" evidence="7">
    <location>
        <begin position="152"/>
        <end position="175"/>
    </location>
</feature>
<feature type="transmembrane region" description="Helical" evidence="7">
    <location>
        <begin position="258"/>
        <end position="280"/>
    </location>
</feature>
<keyword evidence="2 7" id="KW-0813">Transport</keyword>
<evidence type="ECO:0000313" key="10">
    <source>
        <dbReference type="Proteomes" id="UP000569951"/>
    </source>
</evidence>
<evidence type="ECO:0000256" key="2">
    <source>
        <dbReference type="ARBA" id="ARBA00022448"/>
    </source>
</evidence>
<evidence type="ECO:0000256" key="3">
    <source>
        <dbReference type="ARBA" id="ARBA00022475"/>
    </source>
</evidence>
<dbReference type="PANTHER" id="PTHR30193">
    <property type="entry name" value="ABC TRANSPORTER PERMEASE PROTEIN"/>
    <property type="match status" value="1"/>
</dbReference>
<dbReference type="SUPFAM" id="SSF161098">
    <property type="entry name" value="MetI-like"/>
    <property type="match status" value="1"/>
</dbReference>
<accession>A0A841HUY1</accession>
<organism evidence="9 10">
    <name type="scientific">Deinobacterium chartae</name>
    <dbReference type="NCBI Taxonomy" id="521158"/>
    <lineage>
        <taxon>Bacteria</taxon>
        <taxon>Thermotogati</taxon>
        <taxon>Deinococcota</taxon>
        <taxon>Deinococci</taxon>
        <taxon>Deinococcales</taxon>
        <taxon>Deinococcaceae</taxon>
        <taxon>Deinobacterium</taxon>
    </lineage>
</organism>
<proteinExistence type="inferred from homology"/>
<dbReference type="InterPro" id="IPR035906">
    <property type="entry name" value="MetI-like_sf"/>
</dbReference>
<keyword evidence="5 7" id="KW-1133">Transmembrane helix</keyword>
<dbReference type="AlphaFoldDB" id="A0A841HUY1"/>
<feature type="transmembrane region" description="Helical" evidence="7">
    <location>
        <begin position="7"/>
        <end position="33"/>
    </location>
</feature>
<sequence length="288" mass="32454">MEALTAYAMILPALAVLLTFAYWPAINVVWISLTDRLLLRPFANFVGLENYARLLHDERFWNSVWNTVRYVLMSVPLEVGLALAIAVALARPLRGVGFFRTAFFLPVVTSLVAVAMVWEWIYHPSLGLLNALLAPLGVSPVRWLGDPTWAMPALVLLTVWKGTGYYMVIYLAGILDIPEEYYEAARIDGAGRWHIFRHVTWPLLSPTTYLILVLQAINSFQVFASVYTMTGGGPLGSTEVVVFYLYERAFKSFEFGYASAISVVLFVFLLLLTGAQRIFIGRRVIYDR</sequence>
<dbReference type="Gene3D" id="1.10.3720.10">
    <property type="entry name" value="MetI-like"/>
    <property type="match status" value="1"/>
</dbReference>
<evidence type="ECO:0000256" key="5">
    <source>
        <dbReference type="ARBA" id="ARBA00022989"/>
    </source>
</evidence>
<dbReference type="PANTHER" id="PTHR30193:SF37">
    <property type="entry name" value="INNER MEMBRANE ABC TRANSPORTER PERMEASE PROTEIN YCJO"/>
    <property type="match status" value="1"/>
</dbReference>
<dbReference type="CDD" id="cd06261">
    <property type="entry name" value="TM_PBP2"/>
    <property type="match status" value="1"/>
</dbReference>
<dbReference type="GO" id="GO:0005886">
    <property type="term" value="C:plasma membrane"/>
    <property type="evidence" value="ECO:0007669"/>
    <property type="project" value="UniProtKB-SubCell"/>
</dbReference>
<comment type="subcellular location">
    <subcellularLocation>
        <location evidence="1 7">Cell membrane</location>
        <topology evidence="1 7">Multi-pass membrane protein</topology>
    </subcellularLocation>
</comment>
<dbReference type="GO" id="GO:0055085">
    <property type="term" value="P:transmembrane transport"/>
    <property type="evidence" value="ECO:0007669"/>
    <property type="project" value="InterPro"/>
</dbReference>
<keyword evidence="10" id="KW-1185">Reference proteome</keyword>
<dbReference type="InterPro" id="IPR051393">
    <property type="entry name" value="ABC_transporter_permease"/>
</dbReference>
<evidence type="ECO:0000259" key="8">
    <source>
        <dbReference type="PROSITE" id="PS50928"/>
    </source>
</evidence>
<evidence type="ECO:0000313" key="9">
    <source>
        <dbReference type="EMBL" id="MBB6097281.1"/>
    </source>
</evidence>
<reference evidence="9 10" key="1">
    <citation type="submission" date="2020-08" db="EMBL/GenBank/DDBJ databases">
        <title>Genomic Encyclopedia of Type Strains, Phase IV (KMG-IV): sequencing the most valuable type-strain genomes for metagenomic binning, comparative biology and taxonomic classification.</title>
        <authorList>
            <person name="Goeker M."/>
        </authorList>
    </citation>
    <scope>NUCLEOTIDE SEQUENCE [LARGE SCALE GENOMIC DNA]</scope>
    <source>
        <strain evidence="9 10">DSM 21458</strain>
    </source>
</reference>
<comment type="similarity">
    <text evidence="7">Belongs to the binding-protein-dependent transport system permease family.</text>
</comment>
<evidence type="ECO:0000256" key="6">
    <source>
        <dbReference type="ARBA" id="ARBA00023136"/>
    </source>
</evidence>
<evidence type="ECO:0000256" key="4">
    <source>
        <dbReference type="ARBA" id="ARBA00022692"/>
    </source>
</evidence>
<feature type="transmembrane region" description="Helical" evidence="7">
    <location>
        <begin position="102"/>
        <end position="121"/>
    </location>
</feature>
<keyword evidence="4 7" id="KW-0812">Transmembrane</keyword>
<feature type="domain" description="ABC transmembrane type-1" evidence="8">
    <location>
        <begin position="64"/>
        <end position="276"/>
    </location>
</feature>
<evidence type="ECO:0000256" key="7">
    <source>
        <dbReference type="RuleBase" id="RU363032"/>
    </source>
</evidence>
<comment type="caution">
    <text evidence="9">The sequence shown here is derived from an EMBL/GenBank/DDBJ whole genome shotgun (WGS) entry which is preliminary data.</text>
</comment>
<feature type="transmembrane region" description="Helical" evidence="7">
    <location>
        <begin position="70"/>
        <end position="90"/>
    </location>
</feature>